<evidence type="ECO:0000256" key="15">
    <source>
        <dbReference type="ARBA" id="ARBA00022771"/>
    </source>
</evidence>
<dbReference type="PANTHER" id="PTHR45832:SF21">
    <property type="entry name" value="NON-SPECIFIC SERINE_THREONINE PROTEIN KINASE"/>
    <property type="match status" value="1"/>
</dbReference>
<keyword evidence="10" id="KW-0723">Serine/threonine-protein kinase</keyword>
<dbReference type="PROSITE" id="PS00108">
    <property type="entry name" value="PROTEIN_KINASE_ST"/>
    <property type="match status" value="1"/>
</dbReference>
<dbReference type="SUPFAM" id="SSF57903">
    <property type="entry name" value="FYVE/PHD zinc finger"/>
    <property type="match status" value="1"/>
</dbReference>
<keyword evidence="19 25" id="KW-0067">ATP-binding</keyword>
<dbReference type="Gene3D" id="6.10.140.1740">
    <property type="match status" value="1"/>
</dbReference>
<evidence type="ECO:0000259" key="29">
    <source>
        <dbReference type="PROSITE" id="PS50108"/>
    </source>
</evidence>
<dbReference type="PROSITE" id="PS50011">
    <property type="entry name" value="PROTEIN_KINASE_DOM"/>
    <property type="match status" value="1"/>
</dbReference>
<accession>A0A8S4A8H7</accession>
<dbReference type="Gene3D" id="1.10.510.10">
    <property type="entry name" value="Transferase(Phosphotransferase) domain 1"/>
    <property type="match status" value="1"/>
</dbReference>
<evidence type="ECO:0000313" key="30">
    <source>
        <dbReference type="EMBL" id="CAG5862466.1"/>
    </source>
</evidence>
<dbReference type="OrthoDB" id="1022360at2759"/>
<evidence type="ECO:0000256" key="14">
    <source>
        <dbReference type="ARBA" id="ARBA00022741"/>
    </source>
</evidence>
<dbReference type="SUPFAM" id="SSF56112">
    <property type="entry name" value="Protein kinase-like (PK-like)"/>
    <property type="match status" value="1"/>
</dbReference>
<evidence type="ECO:0000256" key="25">
    <source>
        <dbReference type="PROSITE-ProRule" id="PRU10141"/>
    </source>
</evidence>
<keyword evidence="17" id="KW-0256">Endoplasmic reticulum</keyword>
<dbReference type="InterPro" id="IPR013233">
    <property type="entry name" value="PIG-X/PBN1"/>
</dbReference>
<dbReference type="EC" id="2.7.11.1" evidence="7"/>
<keyword evidence="8" id="KW-0963">Cytoplasm</keyword>
<feature type="domain" description="Protein kinase" evidence="28">
    <location>
        <begin position="885"/>
        <end position="1136"/>
    </location>
</feature>
<feature type="coiled-coil region" evidence="26">
    <location>
        <begin position="87"/>
        <end position="114"/>
    </location>
</feature>
<keyword evidence="13" id="KW-0479">Metal-binding</keyword>
<dbReference type="InterPro" id="IPR008271">
    <property type="entry name" value="Ser/Thr_kinase_AS"/>
</dbReference>
<keyword evidence="21" id="KW-1133">Transmembrane helix</keyword>
<comment type="pathway">
    <text evidence="4">Glycolipid biosynthesis; glycosylphosphatidylinositol-anchor biosynthesis.</text>
</comment>
<dbReference type="GO" id="GO:0008270">
    <property type="term" value="F:zinc ion binding"/>
    <property type="evidence" value="ECO:0007669"/>
    <property type="project" value="UniProtKB-KW"/>
</dbReference>
<evidence type="ECO:0000256" key="19">
    <source>
        <dbReference type="ARBA" id="ARBA00022840"/>
    </source>
</evidence>
<dbReference type="InterPro" id="IPR036936">
    <property type="entry name" value="CRIB_dom_sf"/>
</dbReference>
<keyword evidence="31" id="KW-1185">Reference proteome</keyword>
<comment type="similarity">
    <text evidence="5">Belongs to the ING family.</text>
</comment>
<dbReference type="InterPro" id="IPR024610">
    <property type="entry name" value="ING_N_histone-binding"/>
</dbReference>
<dbReference type="CDD" id="cd15586">
    <property type="entry name" value="PHD_ING4_5"/>
    <property type="match status" value="1"/>
</dbReference>
<dbReference type="SMART" id="SM00249">
    <property type="entry name" value="PHD"/>
    <property type="match status" value="1"/>
</dbReference>
<evidence type="ECO:0000259" key="28">
    <source>
        <dbReference type="PROSITE" id="PS50011"/>
    </source>
</evidence>
<dbReference type="GO" id="GO:0006325">
    <property type="term" value="P:chromatin organization"/>
    <property type="evidence" value="ECO:0007669"/>
    <property type="project" value="UniProtKB-KW"/>
</dbReference>
<dbReference type="InterPro" id="IPR013083">
    <property type="entry name" value="Znf_RING/FYVE/PHD"/>
</dbReference>
<gene>
    <name evidence="30" type="ORF">MMEN_LOCUS1189</name>
</gene>
<dbReference type="GO" id="GO:0006506">
    <property type="term" value="P:GPI anchor biosynthetic process"/>
    <property type="evidence" value="ECO:0007669"/>
    <property type="project" value="UniProtKB-KW"/>
</dbReference>
<dbReference type="FunFam" id="3.30.40.10:FF:000016">
    <property type="entry name" value="Inhibitor of growth protein"/>
    <property type="match status" value="1"/>
</dbReference>
<dbReference type="GO" id="GO:0005524">
    <property type="term" value="F:ATP binding"/>
    <property type="evidence" value="ECO:0007669"/>
    <property type="project" value="UniProtKB-UniRule"/>
</dbReference>
<comment type="caution">
    <text evidence="30">The sequence shown here is derived from an EMBL/GenBank/DDBJ whole genome shotgun (WGS) entry which is preliminary data.</text>
</comment>
<evidence type="ECO:0000256" key="26">
    <source>
        <dbReference type="SAM" id="Coils"/>
    </source>
</evidence>
<dbReference type="SMART" id="SM00780">
    <property type="entry name" value="PIG-X"/>
    <property type="match status" value="1"/>
</dbReference>
<feature type="binding site" evidence="25">
    <location>
        <position position="914"/>
    </location>
    <ligand>
        <name>ATP</name>
        <dbReference type="ChEBI" id="CHEBI:30616"/>
    </ligand>
</feature>
<dbReference type="Pfam" id="PF00786">
    <property type="entry name" value="PBD"/>
    <property type="match status" value="1"/>
</dbReference>
<dbReference type="GO" id="GO:0005634">
    <property type="term" value="C:nucleus"/>
    <property type="evidence" value="ECO:0007669"/>
    <property type="project" value="UniProtKB-SubCell"/>
</dbReference>
<name>A0A8S4A8H7_9TELE</name>
<keyword evidence="20" id="KW-0156">Chromatin regulator</keyword>
<dbReference type="Gene3D" id="3.30.200.20">
    <property type="entry name" value="Phosphorylase Kinase, domain 1"/>
    <property type="match status" value="1"/>
</dbReference>
<protein>
    <recommendedName>
        <fullName evidence="7">non-specific serine/threonine protein kinase</fullName>
        <ecNumber evidence="7">2.7.11.1</ecNumber>
    </recommendedName>
</protein>
<evidence type="ECO:0000256" key="1">
    <source>
        <dbReference type="ARBA" id="ARBA00004123"/>
    </source>
</evidence>
<dbReference type="FunFam" id="1.10.510.10:FF:000011">
    <property type="entry name" value="Non-specific serine/threonine protein kinase"/>
    <property type="match status" value="1"/>
</dbReference>
<dbReference type="CDD" id="cd01093">
    <property type="entry name" value="CRIB_PAK_like"/>
    <property type="match status" value="1"/>
</dbReference>
<dbReference type="InterPro" id="IPR011009">
    <property type="entry name" value="Kinase-like_dom_sf"/>
</dbReference>
<dbReference type="InterPro" id="IPR033923">
    <property type="entry name" value="PAK_BD"/>
</dbReference>
<keyword evidence="14 25" id="KW-0547">Nucleotide-binding</keyword>
<dbReference type="EMBL" id="CAJRST010000002">
    <property type="protein sequence ID" value="CAG5862466.1"/>
    <property type="molecule type" value="Genomic_DNA"/>
</dbReference>
<dbReference type="Gene3D" id="3.90.810.10">
    <property type="entry name" value="CRIB domain"/>
    <property type="match status" value="1"/>
</dbReference>
<feature type="domain" description="CRIB" evidence="29">
    <location>
        <begin position="707"/>
        <end position="720"/>
    </location>
</feature>
<dbReference type="GO" id="GO:0004674">
    <property type="term" value="F:protein serine/threonine kinase activity"/>
    <property type="evidence" value="ECO:0007669"/>
    <property type="project" value="UniProtKB-KW"/>
</dbReference>
<keyword evidence="11" id="KW-0808">Transferase</keyword>
<evidence type="ECO:0000256" key="22">
    <source>
        <dbReference type="ARBA" id="ARBA00023136"/>
    </source>
</evidence>
<keyword evidence="15" id="KW-0863">Zinc-finger</keyword>
<evidence type="ECO:0000256" key="5">
    <source>
        <dbReference type="ARBA" id="ARBA00010210"/>
    </source>
</evidence>
<dbReference type="InterPro" id="IPR051931">
    <property type="entry name" value="PAK3-like"/>
</dbReference>
<feature type="region of interest" description="Disordered" evidence="27">
    <location>
        <begin position="773"/>
        <end position="865"/>
    </location>
</feature>
<dbReference type="Pfam" id="PF12998">
    <property type="entry name" value="ING"/>
    <property type="match status" value="1"/>
</dbReference>
<evidence type="ECO:0000256" key="7">
    <source>
        <dbReference type="ARBA" id="ARBA00012513"/>
    </source>
</evidence>
<evidence type="ECO:0000256" key="16">
    <source>
        <dbReference type="ARBA" id="ARBA00022777"/>
    </source>
</evidence>
<keyword evidence="9" id="KW-0337">GPI-anchor biosynthesis</keyword>
<dbReference type="CDD" id="cd06655">
    <property type="entry name" value="STKc_PAK2"/>
    <property type="match status" value="1"/>
</dbReference>
<evidence type="ECO:0000256" key="3">
    <source>
        <dbReference type="ARBA" id="ARBA00004496"/>
    </source>
</evidence>
<dbReference type="InterPro" id="IPR000719">
    <property type="entry name" value="Prot_kinase_dom"/>
</dbReference>
<evidence type="ECO:0000256" key="12">
    <source>
        <dbReference type="ARBA" id="ARBA00022692"/>
    </source>
</evidence>
<dbReference type="Pfam" id="PF00069">
    <property type="entry name" value="Pkinase"/>
    <property type="match status" value="1"/>
</dbReference>
<dbReference type="InterPro" id="IPR011011">
    <property type="entry name" value="Znf_FYVE_PHD"/>
</dbReference>
<dbReference type="Proteomes" id="UP000677803">
    <property type="component" value="Unassembled WGS sequence"/>
</dbReference>
<evidence type="ECO:0000256" key="20">
    <source>
        <dbReference type="ARBA" id="ARBA00022853"/>
    </source>
</evidence>
<dbReference type="InterPro" id="IPR017441">
    <property type="entry name" value="Protein_kinase_ATP_BS"/>
</dbReference>
<dbReference type="PANTHER" id="PTHR45832">
    <property type="entry name" value="SERINE/THREONINE-PROTEIN KINASE SAMKA-RELATED-RELATED"/>
    <property type="match status" value="1"/>
</dbReference>
<reference evidence="30" key="1">
    <citation type="submission" date="2021-05" db="EMBL/GenBank/DDBJ databases">
        <authorList>
            <person name="Tigano A."/>
        </authorList>
    </citation>
    <scope>NUCLEOTIDE SEQUENCE</scope>
</reference>
<keyword evidence="24" id="KW-0539">Nucleus</keyword>
<evidence type="ECO:0000256" key="4">
    <source>
        <dbReference type="ARBA" id="ARBA00004687"/>
    </source>
</evidence>
<dbReference type="SMART" id="SM01408">
    <property type="entry name" value="ING"/>
    <property type="match status" value="1"/>
</dbReference>
<dbReference type="PROSITE" id="PS50108">
    <property type="entry name" value="CRIB"/>
    <property type="match status" value="1"/>
</dbReference>
<organism evidence="30 31">
    <name type="scientific">Menidia menidia</name>
    <name type="common">Atlantic silverside</name>
    <dbReference type="NCBI Taxonomy" id="238744"/>
    <lineage>
        <taxon>Eukaryota</taxon>
        <taxon>Metazoa</taxon>
        <taxon>Chordata</taxon>
        <taxon>Craniata</taxon>
        <taxon>Vertebrata</taxon>
        <taxon>Euteleostomi</taxon>
        <taxon>Actinopterygii</taxon>
        <taxon>Neopterygii</taxon>
        <taxon>Teleostei</taxon>
        <taxon>Neoteleostei</taxon>
        <taxon>Acanthomorphata</taxon>
        <taxon>Ovalentaria</taxon>
        <taxon>Atherinomorphae</taxon>
        <taxon>Atheriniformes</taxon>
        <taxon>Atherinopsidae</taxon>
        <taxon>Menidiinae</taxon>
        <taxon>Menidia</taxon>
    </lineage>
</organism>
<keyword evidence="26" id="KW-0175">Coiled coil</keyword>
<dbReference type="CDD" id="cd16863">
    <property type="entry name" value="ING_ING5"/>
    <property type="match status" value="1"/>
</dbReference>
<dbReference type="AlphaFoldDB" id="A0A8S4A8H7"/>
<dbReference type="FunFam" id="3.30.200.20:FF:000069">
    <property type="entry name" value="Non-specific serine/threonine protein kinase"/>
    <property type="match status" value="1"/>
</dbReference>
<keyword evidence="12" id="KW-0812">Transmembrane</keyword>
<dbReference type="FunFam" id="3.90.810.10:FF:000001">
    <property type="entry name" value="Non-specific serine/threonine protein kinase"/>
    <property type="match status" value="1"/>
</dbReference>
<evidence type="ECO:0000256" key="11">
    <source>
        <dbReference type="ARBA" id="ARBA00022679"/>
    </source>
</evidence>
<evidence type="ECO:0000256" key="8">
    <source>
        <dbReference type="ARBA" id="ARBA00022490"/>
    </source>
</evidence>
<dbReference type="SMART" id="SM00285">
    <property type="entry name" value="PBD"/>
    <property type="match status" value="1"/>
</dbReference>
<keyword evidence="23" id="KW-0325">Glycoprotein</keyword>
<comment type="subcellular location">
    <subcellularLocation>
        <location evidence="3">Cytoplasm</location>
    </subcellularLocation>
    <subcellularLocation>
        <location evidence="2">Endoplasmic reticulum membrane</location>
        <topology evidence="2">Single-pass membrane protein</topology>
    </subcellularLocation>
    <subcellularLocation>
        <location evidence="1">Nucleus</location>
    </subcellularLocation>
</comment>
<feature type="compositionally biased region" description="Low complexity" evidence="27">
    <location>
        <begin position="841"/>
        <end position="852"/>
    </location>
</feature>
<keyword evidence="22" id="KW-0472">Membrane</keyword>
<sequence>MEVRHVASVGIENLPCELQRNFTLMRDLDNRTEEKKGEIDKLAEEYIANVKNLASEQRVEHLQKIQNAYSKCKEFSDDKVQLAMQTYEMVDKHIRRLDADLARFENELKEKLELSGYESTDGRALKKSESRGQREKRGSRGRGRKGSDEDSPRKKKMKNSPDLSDALLPMQPSDVLDMPVDPNEPTYCLCHQVSYGEMIGCDNPDCPIEWFHFACVDLATKPKGKWFCPSGLVEINFQIINKVWIVLVLPVPLKQSVHLSLLSGQFIICQLVQVFIGVKAEGGKAVFQAEALHVIPEDDVKFFQLSLGHSLQNKQPLQGNENEDHCRILKLGLEDSTVSVELGKNGFHREVITTVEIRPDVLSSVRVLLLYSWPSGVYVDPYQLASLSNQRDWQMLLDSSIDLELPAHKTSGFSSYVYPSYTAPITSPLKVEIPVHGRYHKPSFSGKTSTSIRIEPPELFLWSEKCTQLDRLNAPSVLEAPCTDKNSSTCSWLKVRRQQELSPMSLQLPVGDGWAMAPVCGGTLLVTMTCCAVLSKYIIKLFIHRVPCSGASDPAGELLKDFTTVSWTVLQSSCALVELVWNLRYYQALPLFCMRTPARHTDVSAAPPCFAVYRPLQPHPPCKAHRDLPAMCDNGDPEDKPPAPPVRIGSTIFSTSTGKDLLSANHSSKPLPSVPEERKARHKIISIFSGAEKGGRKKDREKDRLEISSPLDFEHTLHVGFDAVTGEFTGMPEQWARLLQTSNITKSEQKKNPQAVLDVLKFYDSSGNGRQKYLSFSSSEKDAFTPGPQSPVKKTTEPSSPNIKDIDDDDDDEAPPPAVAPRPKHTQSVYTRSVVDPIPAPSASPDADAASKAADKQKKKGKMTDEEIMDKLRTIVSIGDPKKKYTRYEKIGQGASGTVFTAIDVATGQEVAIKQINLQKQPKKELIINEILVMKELKNPNIVNFLDSFLMGEELFVVMEYLAGGSLTDVVTETCMDEAQIAAVCRECLQALDFLHANQVIHRDIKSDNVLLGMDGSVKLTDFGFCAQITPEQSKRSTMVGTPYWMAPEVVTRKAYGPKVDIWSLGIMAIEMVEGEPPYLNENPLRALYLIATNGTPELQNPEKLSPVFRDFLNRCLEMDVEKRGGGKELLQHPFLKLAKPLCSLTPLILAAKEAMKGSR</sequence>
<dbReference type="Gene3D" id="3.30.40.10">
    <property type="entry name" value="Zinc/RING finger domain, C3HC4 (zinc finger)"/>
    <property type="match status" value="1"/>
</dbReference>
<evidence type="ECO:0000256" key="6">
    <source>
        <dbReference type="ARBA" id="ARBA00010345"/>
    </source>
</evidence>
<dbReference type="InterPro" id="IPR035064">
    <property type="entry name" value="STK_PAK2"/>
</dbReference>
<evidence type="ECO:0000256" key="24">
    <source>
        <dbReference type="ARBA" id="ARBA00023242"/>
    </source>
</evidence>
<evidence type="ECO:0000256" key="10">
    <source>
        <dbReference type="ARBA" id="ARBA00022527"/>
    </source>
</evidence>
<dbReference type="InterPro" id="IPR001965">
    <property type="entry name" value="Znf_PHD"/>
</dbReference>
<evidence type="ECO:0000256" key="2">
    <source>
        <dbReference type="ARBA" id="ARBA00004389"/>
    </source>
</evidence>
<dbReference type="PROSITE" id="PS00107">
    <property type="entry name" value="PROTEIN_KINASE_ATP"/>
    <property type="match status" value="1"/>
</dbReference>
<evidence type="ECO:0000313" key="31">
    <source>
        <dbReference type="Proteomes" id="UP000677803"/>
    </source>
</evidence>
<feature type="compositionally biased region" description="Basic and acidic residues" evidence="27">
    <location>
        <begin position="120"/>
        <end position="138"/>
    </location>
</feature>
<dbReference type="SMART" id="SM00220">
    <property type="entry name" value="S_TKc"/>
    <property type="match status" value="1"/>
</dbReference>
<proteinExistence type="inferred from homology"/>
<evidence type="ECO:0000256" key="13">
    <source>
        <dbReference type="ARBA" id="ARBA00022723"/>
    </source>
</evidence>
<evidence type="ECO:0000256" key="9">
    <source>
        <dbReference type="ARBA" id="ARBA00022502"/>
    </source>
</evidence>
<dbReference type="GO" id="GO:0005789">
    <property type="term" value="C:endoplasmic reticulum membrane"/>
    <property type="evidence" value="ECO:0007669"/>
    <property type="project" value="UniProtKB-SubCell"/>
</dbReference>
<evidence type="ECO:0000256" key="23">
    <source>
        <dbReference type="ARBA" id="ARBA00023180"/>
    </source>
</evidence>
<keyword evidence="18" id="KW-0862">Zinc</keyword>
<evidence type="ECO:0000256" key="17">
    <source>
        <dbReference type="ARBA" id="ARBA00022824"/>
    </source>
</evidence>
<evidence type="ECO:0000256" key="27">
    <source>
        <dbReference type="SAM" id="MobiDB-lite"/>
    </source>
</evidence>
<comment type="similarity">
    <text evidence="6">Belongs to the PIGX family.</text>
</comment>
<dbReference type="Pfam" id="PF08320">
    <property type="entry name" value="PIG-X"/>
    <property type="match status" value="1"/>
</dbReference>
<keyword evidence="16" id="KW-0418">Kinase</keyword>
<feature type="region of interest" description="Disordered" evidence="27">
    <location>
        <begin position="119"/>
        <end position="168"/>
    </location>
</feature>
<dbReference type="InterPro" id="IPR000095">
    <property type="entry name" value="CRIB_dom"/>
</dbReference>
<evidence type="ECO:0000256" key="18">
    <source>
        <dbReference type="ARBA" id="ARBA00022833"/>
    </source>
</evidence>
<evidence type="ECO:0000256" key="21">
    <source>
        <dbReference type="ARBA" id="ARBA00022989"/>
    </source>
</evidence>